<reference evidence="3 4" key="1">
    <citation type="journal article" date="2022" name="Genome Biol. Evol.">
        <title>Host diet, physiology and behaviors set the stage for Lachnospiraceae cladogenesis.</title>
        <authorList>
            <person name="Vera-Ponce De Leon A."/>
            <person name="Schneider M."/>
            <person name="Jahnes B.C."/>
            <person name="Sadowski V."/>
            <person name="Camuy-Velez L.A."/>
            <person name="Duan J."/>
            <person name="Sabree Z.L."/>
        </authorList>
    </citation>
    <scope>NUCLEOTIDE SEQUENCE [LARGE SCALE GENOMIC DNA]</scope>
    <source>
        <strain evidence="3 4">PAL227</strain>
    </source>
</reference>
<name>A0ABT1EJR8_9FIRM</name>
<dbReference type="EMBL" id="JAMZFV010000004">
    <property type="protein sequence ID" value="MCP1109547.1"/>
    <property type="molecule type" value="Genomic_DNA"/>
</dbReference>
<keyword evidence="1" id="KW-0547">Nucleotide-binding</keyword>
<keyword evidence="4" id="KW-1185">Reference proteome</keyword>
<feature type="domain" description="ATP-grasp" evidence="2">
    <location>
        <begin position="125"/>
        <end position="323"/>
    </location>
</feature>
<keyword evidence="1" id="KW-0067">ATP-binding</keyword>
<comment type="caution">
    <text evidence="3">The sequence shown here is derived from an EMBL/GenBank/DDBJ whole genome shotgun (WGS) entry which is preliminary data.</text>
</comment>
<evidence type="ECO:0000256" key="1">
    <source>
        <dbReference type="PROSITE-ProRule" id="PRU00409"/>
    </source>
</evidence>
<dbReference type="PROSITE" id="PS50975">
    <property type="entry name" value="ATP_GRASP"/>
    <property type="match status" value="1"/>
</dbReference>
<accession>A0ABT1EJR8</accession>
<dbReference type="RefSeq" id="WP_262068451.1">
    <property type="nucleotide sequence ID" value="NZ_JAMXOC010000004.1"/>
</dbReference>
<dbReference type="Gene3D" id="3.30.470.20">
    <property type="entry name" value="ATP-grasp fold, B domain"/>
    <property type="match status" value="1"/>
</dbReference>
<evidence type="ECO:0000259" key="2">
    <source>
        <dbReference type="PROSITE" id="PS50975"/>
    </source>
</evidence>
<dbReference type="InterPro" id="IPR011761">
    <property type="entry name" value="ATP-grasp"/>
</dbReference>
<protein>
    <submittedName>
        <fullName evidence="3">ATP-grasp domain-containing protein</fullName>
    </submittedName>
</protein>
<proteinExistence type="predicted"/>
<organism evidence="3 4">
    <name type="scientific">Ohessyouella blattaphilus</name>
    <dbReference type="NCBI Taxonomy" id="2949333"/>
    <lineage>
        <taxon>Bacteria</taxon>
        <taxon>Bacillati</taxon>
        <taxon>Bacillota</taxon>
        <taxon>Clostridia</taxon>
        <taxon>Lachnospirales</taxon>
        <taxon>Lachnospiraceae</taxon>
        <taxon>Ohessyouella</taxon>
    </lineage>
</organism>
<evidence type="ECO:0000313" key="4">
    <source>
        <dbReference type="Proteomes" id="UP001523565"/>
    </source>
</evidence>
<dbReference type="Proteomes" id="UP001523565">
    <property type="component" value="Unassembled WGS sequence"/>
</dbReference>
<sequence>MEFIEREFVPMIFGGDINTYSVSRAFYEEYQVKAHVFGKFASGPSYKSKILEYHITPDIDTDAGFMREVEAFCKEHHDQKVFLIGCGDNYIAMIGKHKYQVPENAVVPHVDYEMMENLQKKDYFYELCEKHGLDYPATYVYKKGMSLDFALDFEYPVILKPSESVTYWDSHYEGQEKVYFINNKAELDKSIQLIYDHGYESPLIIQDTVPGNDENMYVLTAYSNQQGKVEMMCLGHVLLEDHHPTGRGNHTVIITEFNEELMLKTKAMLEDIGYVGFSNFDIKYDTRDQKYKFFEINTRQGRSNYYVTGSGFNIAKYLVEDYVYGHEHPLELAKDAHLWMVVPKSVAFSQIKQPANIQAMKKLIQEGKMVNPTFNKGDYRLGRLYRLARVHVGHYINYRKY</sequence>
<dbReference type="SUPFAM" id="SSF56059">
    <property type="entry name" value="Glutathione synthetase ATP-binding domain-like"/>
    <property type="match status" value="1"/>
</dbReference>
<gene>
    <name evidence="3" type="ORF">NK118_04690</name>
</gene>
<evidence type="ECO:0000313" key="3">
    <source>
        <dbReference type="EMBL" id="MCP1109547.1"/>
    </source>
</evidence>